<evidence type="ECO:0000313" key="3">
    <source>
        <dbReference type="EMBL" id="MEN7550903.1"/>
    </source>
</evidence>
<dbReference type="Proteomes" id="UP001403385">
    <property type="component" value="Unassembled WGS sequence"/>
</dbReference>
<dbReference type="InterPro" id="IPR050902">
    <property type="entry name" value="ABC_Transporter_SBP"/>
</dbReference>
<evidence type="ECO:0000313" key="4">
    <source>
        <dbReference type="Proteomes" id="UP001403385"/>
    </source>
</evidence>
<dbReference type="InterPro" id="IPR054828">
    <property type="entry name" value="Vit_B12_bind_prot"/>
</dbReference>
<proteinExistence type="predicted"/>
<keyword evidence="3" id="KW-0675">Receptor</keyword>
<evidence type="ECO:0000256" key="1">
    <source>
        <dbReference type="ARBA" id="ARBA00022729"/>
    </source>
</evidence>
<reference evidence="3 4" key="1">
    <citation type="submission" date="2024-04" db="EMBL/GenBank/DDBJ databases">
        <title>Novel genus in family Flammeovirgaceae.</title>
        <authorList>
            <person name="Nguyen T.H."/>
            <person name="Vuong T.Q."/>
            <person name="Le H."/>
            <person name="Kim S.-G."/>
        </authorList>
    </citation>
    <scope>NUCLEOTIDE SEQUENCE [LARGE SCALE GENOMIC DNA]</scope>
    <source>
        <strain evidence="3 4">JCM 23209</strain>
    </source>
</reference>
<gene>
    <name evidence="3" type="ORF">AAG747_23485</name>
</gene>
<accession>A0AAW9SEI5</accession>
<dbReference type="SUPFAM" id="SSF53807">
    <property type="entry name" value="Helical backbone' metal receptor"/>
    <property type="match status" value="1"/>
</dbReference>
<organism evidence="3 4">
    <name type="scientific">Rapidithrix thailandica</name>
    <dbReference type="NCBI Taxonomy" id="413964"/>
    <lineage>
        <taxon>Bacteria</taxon>
        <taxon>Pseudomonadati</taxon>
        <taxon>Bacteroidota</taxon>
        <taxon>Cytophagia</taxon>
        <taxon>Cytophagales</taxon>
        <taxon>Flammeovirgaceae</taxon>
        <taxon>Rapidithrix</taxon>
    </lineage>
</organism>
<dbReference type="NCBIfam" id="NF038402">
    <property type="entry name" value="TroA_like"/>
    <property type="match status" value="1"/>
</dbReference>
<evidence type="ECO:0000259" key="2">
    <source>
        <dbReference type="PROSITE" id="PS50983"/>
    </source>
</evidence>
<dbReference type="AlphaFoldDB" id="A0AAW9SEI5"/>
<dbReference type="InterPro" id="IPR002491">
    <property type="entry name" value="ABC_transptr_periplasmic_BD"/>
</dbReference>
<dbReference type="PROSITE" id="PS50983">
    <property type="entry name" value="FE_B12_PBP"/>
    <property type="match status" value="1"/>
</dbReference>
<dbReference type="RefSeq" id="WP_346823683.1">
    <property type="nucleotide sequence ID" value="NZ_JBDKWZ010000017.1"/>
</dbReference>
<sequence length="263" mass="30195">MAENKAIWKDQTGELVEIGSQPQRIISLVPSITELLIELGLEQQLVGITKFCIHPKEQLHNKVKIGGTKNFHFDKIHPLQPDLIIGNKEENYKEGILELRKQYPVWLSEVSDVPSALDMILSIGKITRTTSKAKSLTTEIQTNFKALEVLPKKKEGVLYFIWQTPFMIAGNDTYIHHILACAGMENLIRQPRYPVINIEEIKQLQPSKILLSSEPYPFREKHVKEFQRLFPDSQIILVDGTYFSWFGSRLKASPEYLQELIKA</sequence>
<dbReference type="Pfam" id="PF01497">
    <property type="entry name" value="Peripla_BP_2"/>
    <property type="match status" value="1"/>
</dbReference>
<protein>
    <submittedName>
        <fullName evidence="3">Helical backbone metal receptor</fullName>
    </submittedName>
</protein>
<dbReference type="PANTHER" id="PTHR30535:SF35">
    <property type="entry name" value="PERIPLASMIC BINDING PROTEIN"/>
    <property type="match status" value="1"/>
</dbReference>
<feature type="domain" description="Fe/B12 periplasmic-binding" evidence="2">
    <location>
        <begin position="24"/>
        <end position="263"/>
    </location>
</feature>
<dbReference type="PANTHER" id="PTHR30535">
    <property type="entry name" value="VITAMIN B12-BINDING PROTEIN"/>
    <property type="match status" value="1"/>
</dbReference>
<comment type="caution">
    <text evidence="3">The sequence shown here is derived from an EMBL/GenBank/DDBJ whole genome shotgun (WGS) entry which is preliminary data.</text>
</comment>
<keyword evidence="1" id="KW-0732">Signal</keyword>
<name>A0AAW9SEI5_9BACT</name>
<dbReference type="EMBL" id="JBDKWZ010000017">
    <property type="protein sequence ID" value="MEN7550903.1"/>
    <property type="molecule type" value="Genomic_DNA"/>
</dbReference>
<dbReference type="Gene3D" id="3.40.50.1980">
    <property type="entry name" value="Nitrogenase molybdenum iron protein domain"/>
    <property type="match status" value="2"/>
</dbReference>
<keyword evidence="4" id="KW-1185">Reference proteome</keyword>